<feature type="domain" description="Aldehyde ferredoxin oxidoreductase N-terminal" evidence="9">
    <location>
        <begin position="8"/>
        <end position="208"/>
    </location>
</feature>
<dbReference type="InterPro" id="IPR013984">
    <property type="entry name" value="Ald_Fedxn_OxRdtase_dom2"/>
</dbReference>
<evidence type="ECO:0000256" key="3">
    <source>
        <dbReference type="ARBA" id="ARBA00022485"/>
    </source>
</evidence>
<reference evidence="11 13" key="1">
    <citation type="journal article" date="2019" name="Nat. Microbiol.">
        <title>Expanding anaerobic alkane metabolism in the domain of Archaea.</title>
        <authorList>
            <person name="Wang Y."/>
            <person name="Wegener G."/>
            <person name="Hou J."/>
            <person name="Wang F."/>
            <person name="Xiao X."/>
        </authorList>
    </citation>
    <scope>NUCLEOTIDE SEQUENCE [LARGE SCALE GENOMIC DNA]</scope>
    <source>
        <strain evidence="11">WYZ-LMO11</strain>
    </source>
</reference>
<name>A0A523BGH4_9CREN</name>
<gene>
    <name evidence="11" type="ORF">DSO09_02025</name>
    <name evidence="10" type="ORF">EF809_02365</name>
</gene>
<evidence type="ECO:0000313" key="11">
    <source>
        <dbReference type="EMBL" id="TDA39590.1"/>
    </source>
</evidence>
<dbReference type="Proteomes" id="UP000316080">
    <property type="component" value="Unassembled WGS sequence"/>
</dbReference>
<dbReference type="PANTHER" id="PTHR30038:SF8">
    <property type="entry name" value="ALDEHYDE FERREDOXIN OXIDOREDUCTASE"/>
    <property type="match status" value="1"/>
</dbReference>
<dbReference type="GO" id="GO:0046872">
    <property type="term" value="F:metal ion binding"/>
    <property type="evidence" value="ECO:0007669"/>
    <property type="project" value="UniProtKB-KW"/>
</dbReference>
<comment type="caution">
    <text evidence="11">The sequence shown here is derived from an EMBL/GenBank/DDBJ whole genome shotgun (WGS) entry which is preliminary data.</text>
</comment>
<dbReference type="InterPro" id="IPR013983">
    <property type="entry name" value="Ald_Fedxn_OxRdtase_N"/>
</dbReference>
<dbReference type="InterPro" id="IPR036503">
    <property type="entry name" value="Ald_Fedxn_OxRdtase_N_sf"/>
</dbReference>
<dbReference type="Proteomes" id="UP000317265">
    <property type="component" value="Unassembled WGS sequence"/>
</dbReference>
<protein>
    <submittedName>
        <fullName evidence="11">Aldehyde:ferredoxin oxidoreductase</fullName>
    </submittedName>
</protein>
<keyword evidence="7" id="KW-0411">Iron-sulfur</keyword>
<dbReference type="GO" id="GO:0016625">
    <property type="term" value="F:oxidoreductase activity, acting on the aldehyde or oxo group of donors, iron-sulfur protein as acceptor"/>
    <property type="evidence" value="ECO:0007669"/>
    <property type="project" value="InterPro"/>
</dbReference>
<dbReference type="SUPFAM" id="SSF48310">
    <property type="entry name" value="Aldehyde ferredoxin oxidoreductase, C-terminal domains"/>
    <property type="match status" value="1"/>
</dbReference>
<comment type="cofactor">
    <cofactor evidence="1">
        <name>[4Fe-4S] cluster</name>
        <dbReference type="ChEBI" id="CHEBI:49883"/>
    </cofactor>
</comment>
<evidence type="ECO:0000256" key="8">
    <source>
        <dbReference type="ARBA" id="ARBA00049934"/>
    </source>
</evidence>
<evidence type="ECO:0000313" key="10">
    <source>
        <dbReference type="EMBL" id="RZN56632.1"/>
    </source>
</evidence>
<dbReference type="EMBL" id="QNVI01000023">
    <property type="protein sequence ID" value="TDA39590.1"/>
    <property type="molecule type" value="Genomic_DNA"/>
</dbReference>
<dbReference type="PANTHER" id="PTHR30038">
    <property type="entry name" value="ALDEHYDE FERREDOXIN OXIDOREDUCTASE"/>
    <property type="match status" value="1"/>
</dbReference>
<dbReference type="Gene3D" id="1.10.599.10">
    <property type="entry name" value="Aldehyde Ferredoxin Oxidoreductase Protein, subunit A, domain 3"/>
    <property type="match status" value="1"/>
</dbReference>
<dbReference type="AlphaFoldDB" id="A0A523BGH4"/>
<dbReference type="InterPro" id="IPR036021">
    <property type="entry name" value="Tungsten_al_ferr_oxy-like_C"/>
</dbReference>
<organism evidence="11 13">
    <name type="scientific">Thermoproteota archaeon</name>
    <dbReference type="NCBI Taxonomy" id="2056631"/>
    <lineage>
        <taxon>Archaea</taxon>
        <taxon>Thermoproteota</taxon>
    </lineage>
</organism>
<keyword evidence="3" id="KW-0004">4Fe-4S</keyword>
<dbReference type="SMART" id="SM00790">
    <property type="entry name" value="AFOR_N"/>
    <property type="match status" value="1"/>
</dbReference>
<dbReference type="Gene3D" id="1.10.569.10">
    <property type="entry name" value="Aldehyde Ferredoxin Oxidoreductase Protein, subunit A, domain 2"/>
    <property type="match status" value="1"/>
</dbReference>
<dbReference type="SUPFAM" id="SSF56228">
    <property type="entry name" value="Aldehyde ferredoxin oxidoreductase, N-terminal domain"/>
    <property type="match status" value="1"/>
</dbReference>
<evidence type="ECO:0000256" key="4">
    <source>
        <dbReference type="ARBA" id="ARBA00022723"/>
    </source>
</evidence>
<dbReference type="InterPro" id="IPR051919">
    <property type="entry name" value="W-dependent_AOR"/>
</dbReference>
<dbReference type="GO" id="GO:0009055">
    <property type="term" value="F:electron transfer activity"/>
    <property type="evidence" value="ECO:0007669"/>
    <property type="project" value="InterPro"/>
</dbReference>
<evidence type="ECO:0000256" key="5">
    <source>
        <dbReference type="ARBA" id="ARBA00023002"/>
    </source>
</evidence>
<comment type="cofactor">
    <cofactor evidence="8">
        <name>tungstopterin</name>
        <dbReference type="ChEBI" id="CHEBI:30402"/>
    </cofactor>
</comment>
<dbReference type="InterPro" id="IPR001203">
    <property type="entry name" value="OxRdtase_Ald_Fedxn_C"/>
</dbReference>
<sequence length="587" mass="65802">MEAHSLSKILYIDLDNKRYWVKERPELFKEWLGGVGVGIKLLIEECPKNIDPLSGENPIIFAIGYFNGIYPLASKTIALFKSPLTKDLGESHAGGRCGIAIRMAGYGAIVIKGSSDYPIYLVINENGVKFRDASALWGMSSTTAVGRILREREGTPGIRSIMRIGRAGEKMIPYACVITETFRTFGRLGLGAVFGSKKLKAIVISGRDSLKVKDPRGYRSIYDELYNSFIKSGAMKKYHDIGTSMNVMSLNLISSLPVRNLQKTKFEGINELSGEALAEKFLGRRIACAHCPVSCIHIAALRIPYENEPYFYKIKMIPYDYEPIYALGCMLDIRSAEGFLKIMDRVEELGLDAMSTGVILAWATECMEKGIITTKETDGLLLKWGDYKTYIEAINRIVEMKGEFYEALSKGVEYASSKYGGKDFALSFGGNEMPGYHCGLATHIGFLVGMRHSHLDNAGYDIDQKLNAEGKKLSPKEIGKMIFEEESWRQVLSSLVVCFFSRKVYTPEVISKCFSVIGIDINPSQLKEKGIEILKEKYKFKVREGFSLEKLRIPKRILETPTPQGVLKEEDIREGIMEYKRLLEGGY</sequence>
<evidence type="ECO:0000313" key="13">
    <source>
        <dbReference type="Proteomes" id="UP000317265"/>
    </source>
</evidence>
<evidence type="ECO:0000256" key="6">
    <source>
        <dbReference type="ARBA" id="ARBA00023004"/>
    </source>
</evidence>
<reference evidence="10 12" key="2">
    <citation type="journal article" date="2019" name="Nat. Microbiol.">
        <title>Wide diversity of methane and short-chain alkane metabolisms in uncultured archaea.</title>
        <authorList>
            <person name="Borrel G."/>
            <person name="Adam P.S."/>
            <person name="McKay L.J."/>
            <person name="Chen L.X."/>
            <person name="Sierra-Garcia I.N."/>
            <person name="Sieber C.M."/>
            <person name="Letourneur Q."/>
            <person name="Ghozlane A."/>
            <person name="Andersen G.L."/>
            <person name="Li W.J."/>
            <person name="Hallam S.J."/>
            <person name="Muyzer G."/>
            <person name="de Oliveira V.M."/>
            <person name="Inskeep W.P."/>
            <person name="Banfield J.F."/>
            <person name="Gribaldo S."/>
        </authorList>
    </citation>
    <scope>NUCLEOTIDE SEQUENCE [LARGE SCALE GENOMIC DNA]</scope>
    <source>
        <strain evidence="10">Verst-YHS</strain>
    </source>
</reference>
<keyword evidence="6" id="KW-0408">Iron</keyword>
<proteinExistence type="inferred from homology"/>
<dbReference type="Pfam" id="PF02730">
    <property type="entry name" value="AFOR_N"/>
    <property type="match status" value="1"/>
</dbReference>
<evidence type="ECO:0000256" key="7">
    <source>
        <dbReference type="ARBA" id="ARBA00023014"/>
    </source>
</evidence>
<evidence type="ECO:0000313" key="12">
    <source>
        <dbReference type="Proteomes" id="UP000316080"/>
    </source>
</evidence>
<dbReference type="GO" id="GO:0051539">
    <property type="term" value="F:4 iron, 4 sulfur cluster binding"/>
    <property type="evidence" value="ECO:0007669"/>
    <property type="project" value="UniProtKB-KW"/>
</dbReference>
<dbReference type="Pfam" id="PF01314">
    <property type="entry name" value="AFOR_C"/>
    <property type="match status" value="1"/>
</dbReference>
<evidence type="ECO:0000256" key="2">
    <source>
        <dbReference type="ARBA" id="ARBA00011032"/>
    </source>
</evidence>
<keyword evidence="4" id="KW-0479">Metal-binding</keyword>
<evidence type="ECO:0000259" key="9">
    <source>
        <dbReference type="SMART" id="SM00790"/>
    </source>
</evidence>
<dbReference type="Gene3D" id="3.60.9.10">
    <property type="entry name" value="Aldehyde ferredoxin oxidoreductase, N-terminal domain"/>
    <property type="match status" value="1"/>
</dbReference>
<evidence type="ECO:0000256" key="1">
    <source>
        <dbReference type="ARBA" id="ARBA00001966"/>
    </source>
</evidence>
<comment type="similarity">
    <text evidence="2">Belongs to the AOR/FOR family.</text>
</comment>
<dbReference type="InterPro" id="IPR013985">
    <property type="entry name" value="Ald_Fedxn_OxRdtase_dom3"/>
</dbReference>
<dbReference type="EMBL" id="RXIH01000020">
    <property type="protein sequence ID" value="RZN56632.1"/>
    <property type="molecule type" value="Genomic_DNA"/>
</dbReference>
<keyword evidence="5" id="KW-0560">Oxidoreductase</keyword>
<accession>A0A523BGH4</accession>